<dbReference type="AlphaFoldDB" id="A0A3N0EBY3"/>
<dbReference type="SUPFAM" id="SSF52540">
    <property type="entry name" value="P-loop containing nucleoside triphosphate hydrolases"/>
    <property type="match status" value="1"/>
</dbReference>
<dbReference type="RefSeq" id="WP_123200992.1">
    <property type="nucleotide sequence ID" value="NZ_RJMB01000007.1"/>
</dbReference>
<reference evidence="2 3" key="1">
    <citation type="submission" date="2018-11" db="EMBL/GenBank/DDBJ databases">
        <title>The genome draft of YIM 96095.</title>
        <authorList>
            <person name="Tang S.-K."/>
            <person name="Chunyu W.-X."/>
            <person name="Feng Y.-Z."/>
        </authorList>
    </citation>
    <scope>NUCLEOTIDE SEQUENCE [LARGE SCALE GENOMIC DNA]</scope>
    <source>
        <strain evidence="2 3">YIM 96095</strain>
    </source>
</reference>
<evidence type="ECO:0000313" key="3">
    <source>
        <dbReference type="Proteomes" id="UP000269198"/>
    </source>
</evidence>
<dbReference type="InterPro" id="IPR027417">
    <property type="entry name" value="P-loop_NTPase"/>
</dbReference>
<sequence>MSGVEPLPPNARLLHIGPHKSGTTAVQGAFHQARERLADHGITYIGKGLHPVRPVQAITGRGPMLGEPAAATRDWENLVAEVAATGDQRAVISSEFFADADEDAVRRVVSDLGDNVHVVVTLRPLGKVLAAQWQQYVQNGIRDPFDEWLDIMFNRPHERPNSAFWRRHQQGEIVTRWANAVGPENLTVICVDDSDPRMLMSAFEGLLDLPEGFLVPDDSQANRSLTHAEAELVRSFNQQFKAGSWPTGLYASHIRRGAVKRMKVAYKPTRHDQAIRTPEWALERAAKIGSEAAETITALGVRVVGDLELLSQYPSGRAGTPDPDVAVPPQAAAQALMGVVAASAKQSAVRPKKPTRVDDRPLREVTARQLARELLARGVRKARRGRNRILRSRGGSSS</sequence>
<accession>A0A3N0EBY3</accession>
<organism evidence="2 3">
    <name type="scientific">Halostreptopolyspora alba</name>
    <dbReference type="NCBI Taxonomy" id="2487137"/>
    <lineage>
        <taxon>Bacteria</taxon>
        <taxon>Bacillati</taxon>
        <taxon>Actinomycetota</taxon>
        <taxon>Actinomycetes</taxon>
        <taxon>Streptosporangiales</taxon>
        <taxon>Nocardiopsidaceae</taxon>
        <taxon>Halostreptopolyspora</taxon>
    </lineage>
</organism>
<dbReference type="Proteomes" id="UP000269198">
    <property type="component" value="Unassembled WGS sequence"/>
</dbReference>
<evidence type="ECO:0008006" key="4">
    <source>
        <dbReference type="Google" id="ProtNLM"/>
    </source>
</evidence>
<evidence type="ECO:0000256" key="1">
    <source>
        <dbReference type="SAM" id="MobiDB-lite"/>
    </source>
</evidence>
<evidence type="ECO:0000313" key="2">
    <source>
        <dbReference type="EMBL" id="RNL85336.1"/>
    </source>
</evidence>
<dbReference type="OrthoDB" id="5144031at2"/>
<proteinExistence type="predicted"/>
<name>A0A3N0EBY3_9ACTN</name>
<dbReference type="Gene3D" id="3.40.50.300">
    <property type="entry name" value="P-loop containing nucleotide triphosphate hydrolases"/>
    <property type="match status" value="1"/>
</dbReference>
<comment type="caution">
    <text evidence="2">The sequence shown here is derived from an EMBL/GenBank/DDBJ whole genome shotgun (WGS) entry which is preliminary data.</text>
</comment>
<protein>
    <recommendedName>
        <fullName evidence="4">Sulfotransferase family protein</fullName>
    </recommendedName>
</protein>
<dbReference type="EMBL" id="RJMB01000007">
    <property type="protein sequence ID" value="RNL85336.1"/>
    <property type="molecule type" value="Genomic_DNA"/>
</dbReference>
<feature type="region of interest" description="Disordered" evidence="1">
    <location>
        <begin position="1"/>
        <end position="20"/>
    </location>
</feature>
<gene>
    <name evidence="2" type="ORF">EFW17_09740</name>
</gene>
<keyword evidence="3" id="KW-1185">Reference proteome</keyword>